<protein>
    <submittedName>
        <fullName evidence="1">Unplaced genomic scaffold scaffold_87, whole genome shotgun sequence</fullName>
    </submittedName>
</protein>
<evidence type="ECO:0000313" key="1">
    <source>
        <dbReference type="EMBL" id="KIK98054.1"/>
    </source>
</evidence>
<dbReference type="AlphaFoldDB" id="A0A0D0E7X7"/>
<dbReference type="HOGENOM" id="CLU_049924_0_0_1"/>
<reference evidence="1 2" key="1">
    <citation type="submission" date="2014-04" db="EMBL/GenBank/DDBJ databases">
        <authorList>
            <consortium name="DOE Joint Genome Institute"/>
            <person name="Kuo A."/>
            <person name="Kohler A."/>
            <person name="Jargeat P."/>
            <person name="Nagy L.G."/>
            <person name="Floudas D."/>
            <person name="Copeland A."/>
            <person name="Barry K.W."/>
            <person name="Cichocki N."/>
            <person name="Veneault-Fourrey C."/>
            <person name="LaButti K."/>
            <person name="Lindquist E.A."/>
            <person name="Lipzen A."/>
            <person name="Lundell T."/>
            <person name="Morin E."/>
            <person name="Murat C."/>
            <person name="Sun H."/>
            <person name="Tunlid A."/>
            <person name="Henrissat B."/>
            <person name="Grigoriev I.V."/>
            <person name="Hibbett D.S."/>
            <person name="Martin F."/>
            <person name="Nordberg H.P."/>
            <person name="Cantor M.N."/>
            <person name="Hua S.X."/>
        </authorList>
    </citation>
    <scope>NUCLEOTIDE SEQUENCE [LARGE SCALE GENOMIC DNA]</scope>
    <source>
        <strain evidence="1 2">Ve08.2h10</strain>
    </source>
</reference>
<keyword evidence="2" id="KW-1185">Reference proteome</keyword>
<sequence length="319" mass="35711">RTLRSHPHQTEFENLLSQLQNLSLSEDSEFFVAVNPDTPYPLIPYLPADTVFIMPAEHTPGPDNPFLSAVPGTSAHSTLQQSLHRAGVPSPFYSPLTPLLTSEPSSPLPSLSSLLCPLDLFSLPNSCTAPAQPQPNITFPYISLNANPPQKRKMAGNPIAMPLRGSRDVPKFDGRTPAHLLHFFEDVEILREAAHISEEAQIKAAIRYTDLDEVEVWLTLMAASGRNWDAFVAAVKDLYSRCKGENRYCHADLQYLVQNYRSKPMCSQDDLGEYRRRFLKISAPLIANKKLVDTERDTFFLDGFPRAVADRVRHCLSII</sequence>
<dbReference type="OrthoDB" id="2707690at2759"/>
<organism evidence="1 2">
    <name type="scientific">Paxillus rubicundulus Ve08.2h10</name>
    <dbReference type="NCBI Taxonomy" id="930991"/>
    <lineage>
        <taxon>Eukaryota</taxon>
        <taxon>Fungi</taxon>
        <taxon>Dikarya</taxon>
        <taxon>Basidiomycota</taxon>
        <taxon>Agaricomycotina</taxon>
        <taxon>Agaricomycetes</taxon>
        <taxon>Agaricomycetidae</taxon>
        <taxon>Boletales</taxon>
        <taxon>Paxilineae</taxon>
        <taxon>Paxillaceae</taxon>
        <taxon>Paxillus</taxon>
    </lineage>
</organism>
<dbReference type="EMBL" id="KN824909">
    <property type="protein sequence ID" value="KIK98054.1"/>
    <property type="molecule type" value="Genomic_DNA"/>
</dbReference>
<name>A0A0D0E7X7_9AGAM</name>
<gene>
    <name evidence="1" type="ORF">PAXRUDRAFT_135038</name>
</gene>
<reference evidence="2" key="2">
    <citation type="submission" date="2015-01" db="EMBL/GenBank/DDBJ databases">
        <title>Evolutionary Origins and Diversification of the Mycorrhizal Mutualists.</title>
        <authorList>
            <consortium name="DOE Joint Genome Institute"/>
            <consortium name="Mycorrhizal Genomics Consortium"/>
            <person name="Kohler A."/>
            <person name="Kuo A."/>
            <person name="Nagy L.G."/>
            <person name="Floudas D."/>
            <person name="Copeland A."/>
            <person name="Barry K.W."/>
            <person name="Cichocki N."/>
            <person name="Veneault-Fourrey C."/>
            <person name="LaButti K."/>
            <person name="Lindquist E.A."/>
            <person name="Lipzen A."/>
            <person name="Lundell T."/>
            <person name="Morin E."/>
            <person name="Murat C."/>
            <person name="Riley R."/>
            <person name="Ohm R."/>
            <person name="Sun H."/>
            <person name="Tunlid A."/>
            <person name="Henrissat B."/>
            <person name="Grigoriev I.V."/>
            <person name="Hibbett D.S."/>
            <person name="Martin F."/>
        </authorList>
    </citation>
    <scope>NUCLEOTIDE SEQUENCE [LARGE SCALE GENOMIC DNA]</scope>
    <source>
        <strain evidence="2">Ve08.2h10</strain>
    </source>
</reference>
<dbReference type="InParanoid" id="A0A0D0E7X7"/>
<accession>A0A0D0E7X7</accession>
<feature type="non-terminal residue" evidence="1">
    <location>
        <position position="1"/>
    </location>
</feature>
<proteinExistence type="predicted"/>
<dbReference type="Proteomes" id="UP000054538">
    <property type="component" value="Unassembled WGS sequence"/>
</dbReference>
<evidence type="ECO:0000313" key="2">
    <source>
        <dbReference type="Proteomes" id="UP000054538"/>
    </source>
</evidence>
<dbReference type="STRING" id="930991.A0A0D0E7X7"/>